<dbReference type="AlphaFoldDB" id="A0A2Z7BF03"/>
<feature type="compositionally biased region" description="Basic residues" evidence="1">
    <location>
        <begin position="207"/>
        <end position="217"/>
    </location>
</feature>
<evidence type="ECO:0000313" key="3">
    <source>
        <dbReference type="Proteomes" id="UP000250235"/>
    </source>
</evidence>
<accession>A0A2Z7BF03</accession>
<dbReference type="OrthoDB" id="1936115at2759"/>
<feature type="compositionally biased region" description="Basic and acidic residues" evidence="1">
    <location>
        <begin position="222"/>
        <end position="235"/>
    </location>
</feature>
<evidence type="ECO:0000313" key="2">
    <source>
        <dbReference type="EMBL" id="KZV30698.1"/>
    </source>
</evidence>
<dbReference type="Proteomes" id="UP000250235">
    <property type="component" value="Unassembled WGS sequence"/>
</dbReference>
<organism evidence="2 3">
    <name type="scientific">Dorcoceras hygrometricum</name>
    <dbReference type="NCBI Taxonomy" id="472368"/>
    <lineage>
        <taxon>Eukaryota</taxon>
        <taxon>Viridiplantae</taxon>
        <taxon>Streptophyta</taxon>
        <taxon>Embryophyta</taxon>
        <taxon>Tracheophyta</taxon>
        <taxon>Spermatophyta</taxon>
        <taxon>Magnoliopsida</taxon>
        <taxon>eudicotyledons</taxon>
        <taxon>Gunneridae</taxon>
        <taxon>Pentapetalae</taxon>
        <taxon>asterids</taxon>
        <taxon>lamiids</taxon>
        <taxon>Lamiales</taxon>
        <taxon>Gesneriaceae</taxon>
        <taxon>Didymocarpoideae</taxon>
        <taxon>Trichosporeae</taxon>
        <taxon>Loxocarpinae</taxon>
        <taxon>Dorcoceras</taxon>
    </lineage>
</organism>
<name>A0A2Z7BF03_9LAMI</name>
<evidence type="ECO:0008006" key="4">
    <source>
        <dbReference type="Google" id="ProtNLM"/>
    </source>
</evidence>
<proteinExistence type="predicted"/>
<gene>
    <name evidence="2" type="ORF">F511_19491</name>
</gene>
<reference evidence="2 3" key="1">
    <citation type="journal article" date="2015" name="Proc. Natl. Acad. Sci. U.S.A.">
        <title>The resurrection genome of Boea hygrometrica: A blueprint for survival of dehydration.</title>
        <authorList>
            <person name="Xiao L."/>
            <person name="Yang G."/>
            <person name="Zhang L."/>
            <person name="Yang X."/>
            <person name="Zhao S."/>
            <person name="Ji Z."/>
            <person name="Zhou Q."/>
            <person name="Hu M."/>
            <person name="Wang Y."/>
            <person name="Chen M."/>
            <person name="Xu Y."/>
            <person name="Jin H."/>
            <person name="Xiao X."/>
            <person name="Hu G."/>
            <person name="Bao F."/>
            <person name="Hu Y."/>
            <person name="Wan P."/>
            <person name="Li L."/>
            <person name="Deng X."/>
            <person name="Kuang T."/>
            <person name="Xiang C."/>
            <person name="Zhu J.K."/>
            <person name="Oliver M.J."/>
            <person name="He Y."/>
        </authorList>
    </citation>
    <scope>NUCLEOTIDE SEQUENCE [LARGE SCALE GENOMIC DNA]</scope>
    <source>
        <strain evidence="3">cv. XS01</strain>
    </source>
</reference>
<dbReference type="PANTHER" id="PTHR35317:SF28">
    <property type="entry name" value="ZINC FINGER, CCHC-TYPE, RIBONUCLEASE H-LIKE DOMAIN, GAG-PRE-INTEGRASE DOMAIN PROTEIN-RELATED"/>
    <property type="match status" value="1"/>
</dbReference>
<keyword evidence="3" id="KW-1185">Reference proteome</keyword>
<dbReference type="EMBL" id="KV007919">
    <property type="protein sequence ID" value="KZV30698.1"/>
    <property type="molecule type" value="Genomic_DNA"/>
</dbReference>
<dbReference type="Pfam" id="PF14223">
    <property type="entry name" value="Retrotran_gag_2"/>
    <property type="match status" value="1"/>
</dbReference>
<feature type="region of interest" description="Disordered" evidence="1">
    <location>
        <begin position="192"/>
        <end position="243"/>
    </location>
</feature>
<protein>
    <recommendedName>
        <fullName evidence="4">Retrovirus-related Pol polyprotein from transposon TNT 1-94</fullName>
    </recommendedName>
</protein>
<sequence length="243" mass="27539">MRAIIGSQGVWDIVDKGYVEPPNEADLTANQKEALEKERKKDQSALTIIHQGLDEDMFEKIANEMTSKKAWETLCNSVMGVDKVKKVRLQTQRAEFESIFMKESETISDYFTRVLAIVNQMKRLGEALPDVRVVEKILRSLNSKFNHVVVAIEESKDLEAMTVDELNGSLRAHEERMNHGKQEQVEHVLQAKTNYKPRGGSYSRGRGQGRGRGRGQGRGRSQGREDQSSQYEKKNQSSSRGRG</sequence>
<dbReference type="PANTHER" id="PTHR35317">
    <property type="entry name" value="OS04G0629600 PROTEIN"/>
    <property type="match status" value="1"/>
</dbReference>
<evidence type="ECO:0000256" key="1">
    <source>
        <dbReference type="SAM" id="MobiDB-lite"/>
    </source>
</evidence>